<reference evidence="2" key="1">
    <citation type="submission" date="2021-02" db="EMBL/GenBank/DDBJ databases">
        <authorList>
            <person name="Nowell W R."/>
        </authorList>
    </citation>
    <scope>NUCLEOTIDE SEQUENCE</scope>
</reference>
<organism evidence="2 3">
    <name type="scientific">Rotaria magnacalcarata</name>
    <dbReference type="NCBI Taxonomy" id="392030"/>
    <lineage>
        <taxon>Eukaryota</taxon>
        <taxon>Metazoa</taxon>
        <taxon>Spiralia</taxon>
        <taxon>Gnathifera</taxon>
        <taxon>Rotifera</taxon>
        <taxon>Eurotatoria</taxon>
        <taxon>Bdelloidea</taxon>
        <taxon>Philodinida</taxon>
        <taxon>Philodinidae</taxon>
        <taxon>Rotaria</taxon>
    </lineage>
</organism>
<dbReference type="EMBL" id="CAJOBJ010177044">
    <property type="protein sequence ID" value="CAF4904324.1"/>
    <property type="molecule type" value="Genomic_DNA"/>
</dbReference>
<proteinExistence type="predicted"/>
<dbReference type="EMBL" id="CAJOBI010199595">
    <property type="protein sequence ID" value="CAF4987212.1"/>
    <property type="molecule type" value="Genomic_DNA"/>
</dbReference>
<evidence type="ECO:0000313" key="3">
    <source>
        <dbReference type="Proteomes" id="UP000676336"/>
    </source>
</evidence>
<accession>A0A8S3DMM4</accession>
<protein>
    <submittedName>
        <fullName evidence="2">Uncharacterized protein</fullName>
    </submittedName>
</protein>
<name>A0A8S3DMM4_9BILA</name>
<dbReference type="AlphaFoldDB" id="A0A8S3DMM4"/>
<dbReference type="Proteomes" id="UP000676336">
    <property type="component" value="Unassembled WGS sequence"/>
</dbReference>
<feature type="non-terminal residue" evidence="2">
    <location>
        <position position="1"/>
    </location>
</feature>
<sequence>MEISSLWDEEYEKCQTLLRDMTKKNVVTAQQLKQAWKITPEHKKLQARLEDLRQFRRQ</sequence>
<comment type="caution">
    <text evidence="2">The sequence shown here is derived from an EMBL/GenBank/DDBJ whole genome shotgun (WGS) entry which is preliminary data.</text>
</comment>
<gene>
    <name evidence="1" type="ORF">GIL414_LOCUS51999</name>
    <name evidence="2" type="ORF">SMN809_LOCUS56060</name>
</gene>
<evidence type="ECO:0000313" key="2">
    <source>
        <dbReference type="EMBL" id="CAF4987212.1"/>
    </source>
</evidence>
<evidence type="ECO:0000313" key="1">
    <source>
        <dbReference type="EMBL" id="CAF4904324.1"/>
    </source>
</evidence>
<dbReference type="Proteomes" id="UP000681720">
    <property type="component" value="Unassembled WGS sequence"/>
</dbReference>